<evidence type="ECO:0000313" key="3">
    <source>
        <dbReference type="Proteomes" id="UP001500390"/>
    </source>
</evidence>
<feature type="transmembrane region" description="Helical" evidence="1">
    <location>
        <begin position="147"/>
        <end position="173"/>
    </location>
</feature>
<sequence length="186" mass="19598">MTKESLTASWKLLVLRGLIGVVFGIVAMAWPQQTIVVVVVLWGVWALVDGIGLAANAFTEGLGRGQRMLLLGMAAVALVVAFLAFTRPGMAAAALTWVLGIWLLVRGVFELVGALGTVQVAPRWLLVLGALLDIALGWIFIANPGRAVVGIVWLLGVIAVAWGVVFLVLGLIVRRKAAELPDAVSA</sequence>
<keyword evidence="3" id="KW-1185">Reference proteome</keyword>
<feature type="transmembrane region" description="Helical" evidence="1">
    <location>
        <begin position="68"/>
        <end position="85"/>
    </location>
</feature>
<feature type="transmembrane region" description="Helical" evidence="1">
    <location>
        <begin position="124"/>
        <end position="141"/>
    </location>
</feature>
<dbReference type="InterPro" id="IPR005325">
    <property type="entry name" value="DUF308_memb"/>
</dbReference>
<protein>
    <submittedName>
        <fullName evidence="2">HdeD family acid-resistance protein</fullName>
    </submittedName>
</protein>
<accession>A0ABP8JIT5</accession>
<feature type="transmembrane region" description="Helical" evidence="1">
    <location>
        <begin position="36"/>
        <end position="56"/>
    </location>
</feature>
<dbReference type="RefSeq" id="WP_159900948.1">
    <property type="nucleotide sequence ID" value="NZ_BAABFX010000019.1"/>
</dbReference>
<dbReference type="PANTHER" id="PTHR34989:SF1">
    <property type="entry name" value="PROTEIN HDED"/>
    <property type="match status" value="1"/>
</dbReference>
<keyword evidence="1" id="KW-1133">Transmembrane helix</keyword>
<keyword evidence="1" id="KW-0472">Membrane</keyword>
<reference evidence="3" key="1">
    <citation type="journal article" date="2019" name="Int. J. Syst. Evol. Microbiol.">
        <title>The Global Catalogue of Microorganisms (GCM) 10K type strain sequencing project: providing services to taxonomists for standard genome sequencing and annotation.</title>
        <authorList>
            <consortium name="The Broad Institute Genomics Platform"/>
            <consortium name="The Broad Institute Genome Sequencing Center for Infectious Disease"/>
            <person name="Wu L."/>
            <person name="Ma J."/>
        </authorList>
    </citation>
    <scope>NUCLEOTIDE SEQUENCE [LARGE SCALE GENOMIC DNA]</scope>
    <source>
        <strain evidence="3">JCM 17738</strain>
    </source>
</reference>
<evidence type="ECO:0000256" key="1">
    <source>
        <dbReference type="SAM" id="Phobius"/>
    </source>
</evidence>
<organism evidence="2 3">
    <name type="scientific">Ornithinibacter aureus</name>
    <dbReference type="NCBI Taxonomy" id="622664"/>
    <lineage>
        <taxon>Bacteria</taxon>
        <taxon>Bacillati</taxon>
        <taxon>Actinomycetota</taxon>
        <taxon>Actinomycetes</taxon>
        <taxon>Micrococcales</taxon>
        <taxon>Intrasporangiaceae</taxon>
        <taxon>Ornithinibacter</taxon>
    </lineage>
</organism>
<keyword evidence="1" id="KW-0812">Transmembrane</keyword>
<dbReference type="Proteomes" id="UP001500390">
    <property type="component" value="Unassembled WGS sequence"/>
</dbReference>
<dbReference type="PANTHER" id="PTHR34989">
    <property type="entry name" value="PROTEIN HDED"/>
    <property type="match status" value="1"/>
</dbReference>
<comment type="caution">
    <text evidence="2">The sequence shown here is derived from an EMBL/GenBank/DDBJ whole genome shotgun (WGS) entry which is preliminary data.</text>
</comment>
<feature type="transmembrane region" description="Helical" evidence="1">
    <location>
        <begin position="12"/>
        <end position="30"/>
    </location>
</feature>
<gene>
    <name evidence="2" type="ORF">GCM10023153_09440</name>
</gene>
<feature type="transmembrane region" description="Helical" evidence="1">
    <location>
        <begin position="91"/>
        <end position="112"/>
    </location>
</feature>
<dbReference type="InterPro" id="IPR052712">
    <property type="entry name" value="Acid_resist_chaperone_HdeD"/>
</dbReference>
<dbReference type="EMBL" id="BAABFX010000019">
    <property type="protein sequence ID" value="GAA4391477.1"/>
    <property type="molecule type" value="Genomic_DNA"/>
</dbReference>
<name>A0ABP8JIT5_9MICO</name>
<dbReference type="Pfam" id="PF03729">
    <property type="entry name" value="DUF308"/>
    <property type="match status" value="1"/>
</dbReference>
<evidence type="ECO:0000313" key="2">
    <source>
        <dbReference type="EMBL" id="GAA4391477.1"/>
    </source>
</evidence>
<proteinExistence type="predicted"/>